<feature type="site" description="Stabilizes the phosphoryl group" evidence="9">
    <location>
        <position position="53"/>
    </location>
</feature>
<evidence type="ECO:0000256" key="9">
    <source>
        <dbReference type="PIRSR" id="PIRSR004682-3"/>
    </source>
</evidence>
<keyword evidence="5 7" id="KW-0119">Carbohydrate metabolism</keyword>
<evidence type="ECO:0000256" key="1">
    <source>
        <dbReference type="ARBA" id="ARBA00004496"/>
    </source>
</evidence>
<comment type="subcellular location">
    <subcellularLocation>
        <location evidence="1 7">Cytoplasm</location>
    </subcellularLocation>
</comment>
<feature type="binding site" evidence="10">
    <location>
        <position position="127"/>
    </location>
    <ligand>
        <name>Mg(2+)</name>
        <dbReference type="ChEBI" id="CHEBI:18420"/>
    </ligand>
</feature>
<dbReference type="SUPFAM" id="SSF56784">
    <property type="entry name" value="HAD-like"/>
    <property type="match status" value="1"/>
</dbReference>
<evidence type="ECO:0000256" key="4">
    <source>
        <dbReference type="ARBA" id="ARBA00022801"/>
    </source>
</evidence>
<dbReference type="CDD" id="cd07503">
    <property type="entry name" value="HAD_HisB-N"/>
    <property type="match status" value="1"/>
</dbReference>
<dbReference type="Pfam" id="PF13419">
    <property type="entry name" value="HAD_2"/>
    <property type="match status" value="1"/>
</dbReference>
<dbReference type="GO" id="GO:0046872">
    <property type="term" value="F:metal ion binding"/>
    <property type="evidence" value="ECO:0007669"/>
    <property type="project" value="UniProtKB-KW"/>
</dbReference>
<keyword evidence="4 7" id="KW-0378">Hydrolase</keyword>
<gene>
    <name evidence="11" type="ORF">SAMN05661096_02045</name>
</gene>
<dbReference type="InterPro" id="IPR006439">
    <property type="entry name" value="HAD-SF_hydro_IA"/>
</dbReference>
<dbReference type="GO" id="GO:0005975">
    <property type="term" value="P:carbohydrate metabolic process"/>
    <property type="evidence" value="ECO:0007669"/>
    <property type="project" value="InterPro"/>
</dbReference>
<organism evidence="11 12">
    <name type="scientific">Marivirga sericea</name>
    <dbReference type="NCBI Taxonomy" id="1028"/>
    <lineage>
        <taxon>Bacteria</taxon>
        <taxon>Pseudomonadati</taxon>
        <taxon>Bacteroidota</taxon>
        <taxon>Cytophagia</taxon>
        <taxon>Cytophagales</taxon>
        <taxon>Marivirgaceae</taxon>
        <taxon>Marivirga</taxon>
    </lineage>
</organism>
<feature type="binding site" evidence="10">
    <location>
        <position position="91"/>
    </location>
    <ligand>
        <name>Zn(2+)</name>
        <dbReference type="ChEBI" id="CHEBI:29105"/>
    </ligand>
</feature>
<dbReference type="EMBL" id="FXAW01000004">
    <property type="protein sequence ID" value="SMG32797.1"/>
    <property type="molecule type" value="Genomic_DNA"/>
</dbReference>
<dbReference type="InterPro" id="IPR041492">
    <property type="entry name" value="HAD_2"/>
</dbReference>
<comment type="cofactor">
    <cofactor evidence="10">
        <name>Mg(2+)</name>
        <dbReference type="ChEBI" id="CHEBI:18420"/>
    </cofactor>
</comment>
<evidence type="ECO:0000256" key="5">
    <source>
        <dbReference type="ARBA" id="ARBA00023277"/>
    </source>
</evidence>
<dbReference type="Proteomes" id="UP000193804">
    <property type="component" value="Unassembled WGS sequence"/>
</dbReference>
<comment type="similarity">
    <text evidence="7">Belongs to the gmhB family.</text>
</comment>
<feature type="site" description="Contributes to substrate recognition" evidence="9">
    <location>
        <position position="101"/>
    </location>
</feature>
<evidence type="ECO:0000256" key="8">
    <source>
        <dbReference type="PIRSR" id="PIRSR004682-1"/>
    </source>
</evidence>
<evidence type="ECO:0000256" key="10">
    <source>
        <dbReference type="PIRSR" id="PIRSR004682-4"/>
    </source>
</evidence>
<evidence type="ECO:0000313" key="12">
    <source>
        <dbReference type="Proteomes" id="UP000193804"/>
    </source>
</evidence>
<keyword evidence="2 7" id="KW-0963">Cytoplasm</keyword>
<dbReference type="NCBIfam" id="TIGR01549">
    <property type="entry name" value="HAD-SF-IA-v1"/>
    <property type="match status" value="1"/>
</dbReference>
<feature type="active site" description="Proton donor" evidence="8">
    <location>
        <position position="12"/>
    </location>
</feature>
<dbReference type="OrthoDB" id="9813880at2"/>
<dbReference type="InterPro" id="IPR023214">
    <property type="entry name" value="HAD_sf"/>
</dbReference>
<dbReference type="GO" id="GO:0005737">
    <property type="term" value="C:cytoplasm"/>
    <property type="evidence" value="ECO:0007669"/>
    <property type="project" value="UniProtKB-SubCell"/>
</dbReference>
<keyword evidence="3 10" id="KW-0479">Metal-binding</keyword>
<dbReference type="NCBIfam" id="TIGR01656">
    <property type="entry name" value="Histidinol-ppas"/>
    <property type="match status" value="1"/>
</dbReference>
<keyword evidence="10" id="KW-0460">Magnesium</keyword>
<dbReference type="PIRSF" id="PIRSF004682">
    <property type="entry name" value="GmhB"/>
    <property type="match status" value="1"/>
</dbReference>
<dbReference type="InterPro" id="IPR006543">
    <property type="entry name" value="Histidinol-phos"/>
</dbReference>
<protein>
    <recommendedName>
        <fullName evidence="6 7">D,D-heptose 1,7-bisphosphate phosphatase</fullName>
        <ecNumber evidence="7">3.1.3.-</ecNumber>
    </recommendedName>
</protein>
<feature type="active site" description="Nucleophile" evidence="8">
    <location>
        <position position="10"/>
    </location>
</feature>
<feature type="binding site" evidence="10">
    <location>
        <position position="89"/>
    </location>
    <ligand>
        <name>Zn(2+)</name>
        <dbReference type="ChEBI" id="CHEBI:29105"/>
    </ligand>
</feature>
<feature type="binding site" evidence="10">
    <location>
        <position position="10"/>
    </location>
    <ligand>
        <name>Mg(2+)</name>
        <dbReference type="ChEBI" id="CHEBI:18420"/>
    </ligand>
</feature>
<feature type="binding site" evidence="10">
    <location>
        <position position="12"/>
    </location>
    <ligand>
        <name>Mg(2+)</name>
        <dbReference type="ChEBI" id="CHEBI:18420"/>
    </ligand>
</feature>
<name>A0A1X7JWI0_9BACT</name>
<dbReference type="PANTHER" id="PTHR42891">
    <property type="entry name" value="D-GLYCERO-BETA-D-MANNO-HEPTOSE-1,7-BISPHOSPHATE 7-PHOSPHATASE"/>
    <property type="match status" value="1"/>
</dbReference>
<keyword evidence="12" id="KW-1185">Reference proteome</keyword>
<dbReference type="InterPro" id="IPR004446">
    <property type="entry name" value="Heptose_bisP_phosphatase"/>
</dbReference>
<dbReference type="EC" id="3.1.3.-" evidence="7"/>
<evidence type="ECO:0000256" key="7">
    <source>
        <dbReference type="PIRNR" id="PIRNR004682"/>
    </source>
</evidence>
<dbReference type="RefSeq" id="WP_085516963.1">
    <property type="nucleotide sequence ID" value="NZ_FXAW01000004.1"/>
</dbReference>
<accession>A0A1X7JWI0</accession>
<dbReference type="PANTHER" id="PTHR42891:SF1">
    <property type="entry name" value="D-GLYCERO-BETA-D-MANNO-HEPTOSE-1,7-BISPHOSPHATE 7-PHOSPHATASE"/>
    <property type="match status" value="1"/>
</dbReference>
<comment type="cofactor">
    <cofactor evidence="10">
        <name>Zn(2+)</name>
        <dbReference type="ChEBI" id="CHEBI:29105"/>
    </cofactor>
</comment>
<dbReference type="Gene3D" id="3.40.50.1000">
    <property type="entry name" value="HAD superfamily/HAD-like"/>
    <property type="match status" value="1"/>
</dbReference>
<feature type="site" description="Stabilizes the phosphoryl group" evidence="9">
    <location>
        <position position="102"/>
    </location>
</feature>
<sequence>MSLHKCIFLDRDGVLNKERGEYTFKLNDFLVLDGVKQSLEILKKHGYLLIVVTNQAGIAKGIYSKEDVLSCHALLQAKVGDLIDDIYFCPHHPVTTESLLRKPDSLMLEKAIAKWNLDISESFMIGDSIRDIEAAKKIGVKGILIGEKEKGELTAPRADSLLDAVHNYIIT</sequence>
<dbReference type="STRING" id="1028.SAMN05661096_02045"/>
<dbReference type="NCBIfam" id="TIGR01662">
    <property type="entry name" value="HAD-SF-IIIA"/>
    <property type="match status" value="1"/>
</dbReference>
<evidence type="ECO:0000256" key="6">
    <source>
        <dbReference type="ARBA" id="ARBA00031828"/>
    </source>
</evidence>
<evidence type="ECO:0000313" key="11">
    <source>
        <dbReference type="EMBL" id="SMG32797.1"/>
    </source>
</evidence>
<evidence type="ECO:0000256" key="2">
    <source>
        <dbReference type="ARBA" id="ARBA00022490"/>
    </source>
</evidence>
<dbReference type="InterPro" id="IPR006549">
    <property type="entry name" value="HAD-SF_hydro_IIIA"/>
</dbReference>
<proteinExistence type="inferred from homology"/>
<evidence type="ECO:0000256" key="3">
    <source>
        <dbReference type="ARBA" id="ARBA00022723"/>
    </source>
</evidence>
<dbReference type="InterPro" id="IPR036412">
    <property type="entry name" value="HAD-like_sf"/>
</dbReference>
<dbReference type="GO" id="GO:0016791">
    <property type="term" value="F:phosphatase activity"/>
    <property type="evidence" value="ECO:0007669"/>
    <property type="project" value="InterPro"/>
</dbReference>
<dbReference type="AlphaFoldDB" id="A0A1X7JWI0"/>
<reference evidence="12" key="1">
    <citation type="submission" date="2017-04" db="EMBL/GenBank/DDBJ databases">
        <authorList>
            <person name="Varghese N."/>
            <person name="Submissions S."/>
        </authorList>
    </citation>
    <scope>NUCLEOTIDE SEQUENCE [LARGE SCALE GENOMIC DNA]</scope>
    <source>
        <strain evidence="12">DSM 4125</strain>
    </source>
</reference>
<keyword evidence="10" id="KW-0862">Zinc</keyword>